<dbReference type="PROSITE" id="PS01359">
    <property type="entry name" value="ZF_PHD_1"/>
    <property type="match status" value="1"/>
</dbReference>
<accession>A0ABM1Z7C4</accession>
<dbReference type="InterPro" id="IPR001841">
    <property type="entry name" value="Znf_RING"/>
</dbReference>
<dbReference type="InterPro" id="IPR001965">
    <property type="entry name" value="Znf_PHD"/>
</dbReference>
<dbReference type="InterPro" id="IPR040676">
    <property type="entry name" value="DUF5641"/>
</dbReference>
<dbReference type="SUPFAM" id="SSF53098">
    <property type="entry name" value="Ribonuclease H-like"/>
    <property type="match status" value="1"/>
</dbReference>
<sequence length="2114" mass="239217">MSKKSTNLAASQFTEPRESTYNAIDGLTANSAGCVPTVVNLLPPSSGNQVNVDVTDTNTVCGATVNVANLVGQRNTGAATNVRRNPLREVRRNVDHQCQLCDNRDNQEMVQCDGCDRWFHFVCVQVTEDIANVSWICPICKTASFIALPTNSKLQSSVQHSQIPPPRKTVSKRSASKASSRSEARRLKDLELKKLEEEFEMEKRFLERKYKLLMECGSETSSMTEEYEDDRLSKIEEWLAETGRHGEAEDSGLAEAAIEQTSNSSSKLGEHQTPVVKRSAIPSILRTNQQAQRPQDDLRLLLVEQRHQQCQAGFSGSIPDAQHSRPLRGVQYSSGTRQPFPLEQIRSERPRVEGLPEQLARQRLSDHPMLASSGTRHRRLTSEGQVEHQHSQAPTRATITSAVNPGRLSEFIPGQRSTPILPPLVEPGQSAINDETVCILNRSQIAARQAVSRDLPDFDGSLEDWPLFFATFNSSTQMCGFTNEENMLRLRKCLKGKALEAVKCELLHPSNVADIISTLKMLYGRPDAIIQSIIKRIKHLPPPNTEKLETLVTFALTVKNMVATIQACNVDDYLFNAALRFELIERLPPSLKLDWARFARSNPNPNLADLSAWLYTIAEDACTVMATTCTDPRSRGVKKDGFLNFHSESESSNDPVVESANMPKSTIGMDHSKTMCVVCKGSCASVVNCSRFEELSYDSRWAIVKECKLCRKCLRKHNGSCRLLQKCGTNGCVFQHHPLLHKPDNRNLKPSTTTPTEVPAPTEAEPSCNLHQGQSAVLFRIVPVMLYGPTKTVRTYAFIDDGSELTLIEQSLANELGVEGPKKSLCLKWTGGTRKVEDDSQQVNLQISGVRSSARFDLSGINTLSTLQIRPQTLLLSEMQKRFPYLDGLPLEEYRDVSPRLLIGLDYANLGHGIKGREGKRNEPIAVKTRLGWMVYGNCTGKESTDGYMNYHSVQRCDCNQEDDDNLHKAMKSYFTLDSMGIAKPNKLLLSRDDQRAQTLLESLTHLTNNRYESGLLWRYDHVRLPDSRPMALRRWKCLENRMSKDPVLAGALKDKIQDHVDKGYIRKLTAEELRRPYERVWYLPIFVVVNPNKPGKIRLVWDAAATVHGVSLNSVLLKGPDQLTSLLSVLIRFREFRVAICGDIKEMFHQVQIRDEDQHCQRFFWKGEEDQPSVYVVQVMTFGACCSPSTAQHVKNSNATCFEQDHPDAVEAIIKRHYVDDMLTSTETEEEALKLAREVKEIHSHAGFDIRNWISNSNYVQTTLKDTSTEEKNMNIGEDAATEKVLGMWWNTSTDHFTYKVSTQYDEDLLSGKHRPTKREVLRTLMMIFDPLGFIAHLLMYLKVLLQEIWRTAVGWDDPIGDAQFDKWLTWLQVFPNICTVEVPRCYRSLTSVKAEVELHTFVDASESGFAAVVYLRFKEADTIECALVGAKTRVAPLKFLSIPRSELQAALLGVRLADTISSSLSIKANKRLFWTDSKDVLCWLRSDHRRYSQFVAFRVSEILESTDIHEWRWIPTKQNVADEGTKWMKVPDLSANSRWFHGPDFLWQDEHNWPEARHFEKATDEELRPHLLFHQTPNQPVINPQNFSKWIPLLRQTAYIFRYVDNLKRSMEKGQRIVGPLTQEELTKAEHYLFRVAQSEVYADNIATLAANRSLKCSSRRIIRNDPLFRSAFADEAGVARVKGRTKACAFIGRDAAEPIILPRQHYITHLIIADAHERYGHQNHNTIINELLQRYRIPRLKATYYTVRRNCQHCKNQLAKPKPPAMADLPQARLAAFSRPFTYTGIDYFGPILVSVGRHSEKRWGVLATCLTTRAIHLQVAHSLTTDSCVMAIRNIMARRGTPAVIYSDRGTNFRATSKELKEAIENLDYDKLRMEFTSPRTQWTFIPPLSPHMGGAWERLIQTVKKNLNILQPNRLPTDEVLLNAMVEVENIVNSRPLTDIPIDNDNSAVLTPNHFLLGSANGLRSWTPFDDSPVYLRNCYQQSQRIADMFWKQWVRDYLPTITRRTKWHTSATPIVVGDIVVIVDPKFPRNCWPKGRVIATHPSTDGQVRRATVQTASGIYERSTVSLAVLDVGVRTNALPEHPSHIPGGSVEYAPSSSTAVGDTSLLP</sequence>
<feature type="domain" description="Integrase catalytic" evidence="8">
    <location>
        <begin position="1779"/>
        <end position="1965"/>
    </location>
</feature>
<dbReference type="Pfam" id="PF18701">
    <property type="entry name" value="DUF5641"/>
    <property type="match status" value="1"/>
</dbReference>
<proteinExistence type="predicted"/>
<dbReference type="InterPro" id="IPR019787">
    <property type="entry name" value="Znf_PHD-finger"/>
</dbReference>
<dbReference type="Pfam" id="PF00628">
    <property type="entry name" value="PHD"/>
    <property type="match status" value="1"/>
</dbReference>
<reference evidence="10" key="1">
    <citation type="journal article" date="2015" name="Proc. Natl. Acad. Sci. U.S.A.">
        <title>Genome sequence of the Asian Tiger mosquito, Aedes albopictus, reveals insights into its biology, genetics, and evolution.</title>
        <authorList>
            <person name="Chen X.G."/>
            <person name="Jiang X."/>
            <person name="Gu J."/>
            <person name="Xu M."/>
            <person name="Wu Y."/>
            <person name="Deng Y."/>
            <person name="Zhang C."/>
            <person name="Bonizzoni M."/>
            <person name="Dermauw W."/>
            <person name="Vontas J."/>
            <person name="Armbruster P."/>
            <person name="Huang X."/>
            <person name="Yang Y."/>
            <person name="Zhang H."/>
            <person name="He W."/>
            <person name="Peng H."/>
            <person name="Liu Y."/>
            <person name="Wu K."/>
            <person name="Chen J."/>
            <person name="Lirakis M."/>
            <person name="Topalis P."/>
            <person name="Van Leeuwen T."/>
            <person name="Hall A.B."/>
            <person name="Jiang X."/>
            <person name="Thorpe C."/>
            <person name="Mueller R.L."/>
            <person name="Sun C."/>
            <person name="Waterhouse R.M."/>
            <person name="Yan G."/>
            <person name="Tu Z.J."/>
            <person name="Fang X."/>
            <person name="James A.A."/>
        </authorList>
    </citation>
    <scope>NUCLEOTIDE SEQUENCE [LARGE SCALE GENOMIC DNA]</scope>
    <source>
        <strain evidence="10">Foshan</strain>
    </source>
</reference>
<feature type="region of interest" description="Disordered" evidence="5">
    <location>
        <begin position="2087"/>
        <end position="2114"/>
    </location>
</feature>
<dbReference type="SUPFAM" id="SSF56672">
    <property type="entry name" value="DNA/RNA polymerases"/>
    <property type="match status" value="1"/>
</dbReference>
<evidence type="ECO:0000256" key="5">
    <source>
        <dbReference type="SAM" id="MobiDB-lite"/>
    </source>
</evidence>
<dbReference type="EnsemblMetazoa" id="AALFPA23_015732.R22929">
    <property type="protein sequence ID" value="AALFPA23_015732.P22929"/>
    <property type="gene ID" value="AALFPA23_015732"/>
</dbReference>
<dbReference type="InterPro" id="IPR011011">
    <property type="entry name" value="Znf_FYVE_PHD"/>
</dbReference>
<feature type="domain" description="PHD-type" evidence="6">
    <location>
        <begin position="95"/>
        <end position="143"/>
    </location>
</feature>
<evidence type="ECO:0000259" key="6">
    <source>
        <dbReference type="PROSITE" id="PS50016"/>
    </source>
</evidence>
<dbReference type="RefSeq" id="XP_062700449.1">
    <property type="nucleotide sequence ID" value="XM_062844465.1"/>
</dbReference>
<dbReference type="GeneID" id="134284911"/>
<evidence type="ECO:0000259" key="8">
    <source>
        <dbReference type="PROSITE" id="PS50994"/>
    </source>
</evidence>
<dbReference type="InterPro" id="IPR043502">
    <property type="entry name" value="DNA/RNA_pol_sf"/>
</dbReference>
<keyword evidence="10" id="KW-1185">Reference proteome</keyword>
<feature type="region of interest" description="Disordered" evidence="5">
    <location>
        <begin position="359"/>
        <end position="395"/>
    </location>
</feature>
<dbReference type="InterPro" id="IPR005312">
    <property type="entry name" value="DUF1759"/>
</dbReference>
<dbReference type="Gene3D" id="3.10.10.10">
    <property type="entry name" value="HIV Type 1 Reverse Transcriptase, subunit A, domain 1"/>
    <property type="match status" value="1"/>
</dbReference>
<dbReference type="PANTHER" id="PTHR47331:SF1">
    <property type="entry name" value="GAG-LIKE PROTEIN"/>
    <property type="match status" value="1"/>
</dbReference>
<name>A0ABM1Z7C4_AEDAL</name>
<evidence type="ECO:0000256" key="3">
    <source>
        <dbReference type="ARBA" id="ARBA00022833"/>
    </source>
</evidence>
<dbReference type="Pfam" id="PF03564">
    <property type="entry name" value="DUF1759"/>
    <property type="match status" value="1"/>
</dbReference>
<dbReference type="SUPFAM" id="SSF57903">
    <property type="entry name" value="FYVE/PHD zinc finger"/>
    <property type="match status" value="1"/>
</dbReference>
<feature type="region of interest" description="Disordered" evidence="5">
    <location>
        <begin position="743"/>
        <end position="767"/>
    </location>
</feature>
<reference evidence="9" key="2">
    <citation type="submission" date="2025-05" db="UniProtKB">
        <authorList>
            <consortium name="EnsemblMetazoa"/>
        </authorList>
    </citation>
    <scope>IDENTIFICATION</scope>
    <source>
        <strain evidence="9">Foshan</strain>
    </source>
</reference>
<evidence type="ECO:0000313" key="10">
    <source>
        <dbReference type="Proteomes" id="UP000069940"/>
    </source>
</evidence>
<dbReference type="InterPro" id="IPR001584">
    <property type="entry name" value="Integrase_cat-core"/>
</dbReference>
<dbReference type="InterPro" id="IPR013083">
    <property type="entry name" value="Znf_RING/FYVE/PHD"/>
</dbReference>
<feature type="compositionally biased region" description="Polar residues" evidence="5">
    <location>
        <begin position="2101"/>
        <end position="2114"/>
    </location>
</feature>
<dbReference type="InterPro" id="IPR036397">
    <property type="entry name" value="RNaseH_sf"/>
</dbReference>
<dbReference type="CDD" id="cd01644">
    <property type="entry name" value="RT_pepA17"/>
    <property type="match status" value="1"/>
</dbReference>
<dbReference type="Gene3D" id="3.30.70.270">
    <property type="match status" value="1"/>
</dbReference>
<evidence type="ECO:0000256" key="4">
    <source>
        <dbReference type="PROSITE-ProRule" id="PRU00175"/>
    </source>
</evidence>
<dbReference type="PROSITE" id="PS50994">
    <property type="entry name" value="INTEGRASE"/>
    <property type="match status" value="1"/>
</dbReference>
<feature type="domain" description="RING-type" evidence="7">
    <location>
        <begin position="98"/>
        <end position="141"/>
    </location>
</feature>
<feature type="region of interest" description="Disordered" evidence="5">
    <location>
        <begin position="157"/>
        <end position="183"/>
    </location>
</feature>
<dbReference type="Gene3D" id="3.30.40.10">
    <property type="entry name" value="Zinc/RING finger domain, C3HC4 (zinc finger)"/>
    <property type="match status" value="1"/>
</dbReference>
<dbReference type="InterPro" id="IPR008042">
    <property type="entry name" value="Retrotrans_Pao"/>
</dbReference>
<dbReference type="PROSITE" id="PS50089">
    <property type="entry name" value="ZF_RING_2"/>
    <property type="match status" value="1"/>
</dbReference>
<dbReference type="Pfam" id="PF05380">
    <property type="entry name" value="Peptidase_A17"/>
    <property type="match status" value="1"/>
</dbReference>
<keyword evidence="3" id="KW-0862">Zinc</keyword>
<dbReference type="Gene3D" id="3.30.420.10">
    <property type="entry name" value="Ribonuclease H-like superfamily/Ribonuclease H"/>
    <property type="match status" value="1"/>
</dbReference>
<dbReference type="SMART" id="SM00249">
    <property type="entry name" value="PHD"/>
    <property type="match status" value="1"/>
</dbReference>
<dbReference type="InterPro" id="IPR000477">
    <property type="entry name" value="RT_dom"/>
</dbReference>
<dbReference type="InterPro" id="IPR019786">
    <property type="entry name" value="Zinc_finger_PHD-type_CS"/>
</dbReference>
<feature type="compositionally biased region" description="Low complexity" evidence="5">
    <location>
        <begin position="750"/>
        <end position="767"/>
    </location>
</feature>
<dbReference type="PROSITE" id="PS50016">
    <property type="entry name" value="ZF_PHD_2"/>
    <property type="match status" value="1"/>
</dbReference>
<evidence type="ECO:0000313" key="9">
    <source>
        <dbReference type="EnsemblMetazoa" id="AALFPA23_015732.P22929"/>
    </source>
</evidence>
<keyword evidence="1" id="KW-0479">Metal-binding</keyword>
<dbReference type="Proteomes" id="UP000069940">
    <property type="component" value="Unassembled WGS sequence"/>
</dbReference>
<evidence type="ECO:0000256" key="2">
    <source>
        <dbReference type="ARBA" id="ARBA00022771"/>
    </source>
</evidence>
<dbReference type="InterPro" id="IPR043128">
    <property type="entry name" value="Rev_trsase/Diguanyl_cyclase"/>
</dbReference>
<protein>
    <submittedName>
        <fullName evidence="9">Uncharacterized protein</fullName>
    </submittedName>
</protein>
<evidence type="ECO:0000256" key="1">
    <source>
        <dbReference type="ARBA" id="ARBA00022723"/>
    </source>
</evidence>
<keyword evidence="2 4" id="KW-0863">Zinc-finger</keyword>
<dbReference type="PANTHER" id="PTHR47331">
    <property type="entry name" value="PHD-TYPE DOMAIN-CONTAINING PROTEIN"/>
    <property type="match status" value="1"/>
</dbReference>
<dbReference type="InterPro" id="IPR012337">
    <property type="entry name" value="RNaseH-like_sf"/>
</dbReference>
<organism evidence="9 10">
    <name type="scientific">Aedes albopictus</name>
    <name type="common">Asian tiger mosquito</name>
    <name type="synonym">Stegomyia albopicta</name>
    <dbReference type="NCBI Taxonomy" id="7160"/>
    <lineage>
        <taxon>Eukaryota</taxon>
        <taxon>Metazoa</taxon>
        <taxon>Ecdysozoa</taxon>
        <taxon>Arthropoda</taxon>
        <taxon>Hexapoda</taxon>
        <taxon>Insecta</taxon>
        <taxon>Pterygota</taxon>
        <taxon>Neoptera</taxon>
        <taxon>Endopterygota</taxon>
        <taxon>Diptera</taxon>
        <taxon>Nematocera</taxon>
        <taxon>Culicoidea</taxon>
        <taxon>Culicidae</taxon>
        <taxon>Culicinae</taxon>
        <taxon>Aedini</taxon>
        <taxon>Aedes</taxon>
        <taxon>Stegomyia</taxon>
    </lineage>
</organism>
<evidence type="ECO:0000259" key="7">
    <source>
        <dbReference type="PROSITE" id="PS50089"/>
    </source>
</evidence>
<dbReference type="Pfam" id="PF00078">
    <property type="entry name" value="RVT_1"/>
    <property type="match status" value="1"/>
</dbReference>